<comment type="caution">
    <text evidence="2">The sequence shown here is derived from an EMBL/GenBank/DDBJ whole genome shotgun (WGS) entry which is preliminary data.</text>
</comment>
<organism evidence="2 3">
    <name type="scientific">Streptomyces telluris</name>
    <dbReference type="NCBI Taxonomy" id="2720021"/>
    <lineage>
        <taxon>Bacteria</taxon>
        <taxon>Bacillati</taxon>
        <taxon>Actinomycetota</taxon>
        <taxon>Actinomycetes</taxon>
        <taxon>Kitasatosporales</taxon>
        <taxon>Streptomycetaceae</taxon>
        <taxon>Streptomyces</taxon>
    </lineage>
</organism>
<protein>
    <submittedName>
        <fullName evidence="2">Uncharacterized protein</fullName>
    </submittedName>
</protein>
<gene>
    <name evidence="2" type="ORF">NQU55_25150</name>
</gene>
<evidence type="ECO:0000313" key="2">
    <source>
        <dbReference type="EMBL" id="MCQ8773028.1"/>
    </source>
</evidence>
<dbReference type="RefSeq" id="WP_168096006.1">
    <property type="nucleotide sequence ID" value="NZ_JAATER010000537.1"/>
</dbReference>
<reference evidence="2" key="1">
    <citation type="submission" date="2022-06" db="EMBL/GenBank/DDBJ databases">
        <title>WGS of actinobacteria.</title>
        <authorList>
            <person name="Thawai C."/>
        </authorList>
    </citation>
    <scope>NUCLEOTIDE SEQUENCE</scope>
    <source>
        <strain evidence="2">AA8</strain>
    </source>
</reference>
<dbReference type="Proteomes" id="UP001142374">
    <property type="component" value="Unassembled WGS sequence"/>
</dbReference>
<name>A0A9X2LKW8_9ACTN</name>
<feature type="region of interest" description="Disordered" evidence="1">
    <location>
        <begin position="1"/>
        <end position="64"/>
    </location>
</feature>
<evidence type="ECO:0000256" key="1">
    <source>
        <dbReference type="SAM" id="MobiDB-lite"/>
    </source>
</evidence>
<feature type="compositionally biased region" description="Basic and acidic residues" evidence="1">
    <location>
        <begin position="1"/>
        <end position="58"/>
    </location>
</feature>
<dbReference type="EMBL" id="JANIID010000026">
    <property type="protein sequence ID" value="MCQ8773028.1"/>
    <property type="molecule type" value="Genomic_DNA"/>
</dbReference>
<proteinExistence type="predicted"/>
<dbReference type="AlphaFoldDB" id="A0A9X2LKW8"/>
<accession>A0A9X2LKW8</accession>
<keyword evidence="3" id="KW-1185">Reference proteome</keyword>
<evidence type="ECO:0000313" key="3">
    <source>
        <dbReference type="Proteomes" id="UP001142374"/>
    </source>
</evidence>
<sequence length="64" mass="7378">MAKGDRAKSKAEQQKEQADRAGRAGGKKAGEPKENASEKARQELIRKEQEEWDRRDTFDENFEI</sequence>